<dbReference type="Pfam" id="PF12146">
    <property type="entry name" value="Hydrolase_4"/>
    <property type="match status" value="1"/>
</dbReference>
<reference evidence="2 3" key="1">
    <citation type="journal article" date="2024" name="Chem. Sci.">
        <title>Discovery of megapolipeptins by genome mining of a Burkholderiales bacteria collection.</title>
        <authorList>
            <person name="Paulo B.S."/>
            <person name="Recchia M.J.J."/>
            <person name="Lee S."/>
            <person name="Fergusson C.H."/>
            <person name="Romanowski S.B."/>
            <person name="Hernandez A."/>
            <person name="Krull N."/>
            <person name="Liu D.Y."/>
            <person name="Cavanagh H."/>
            <person name="Bos A."/>
            <person name="Gray C.A."/>
            <person name="Murphy B.T."/>
            <person name="Linington R.G."/>
            <person name="Eustaquio A.S."/>
        </authorList>
    </citation>
    <scope>NUCLEOTIDE SEQUENCE [LARGE SCALE GENOMIC DNA]</scope>
    <source>
        <strain evidence="2 3">RL17-374-BIF-D</strain>
    </source>
</reference>
<keyword evidence="2" id="KW-0378">Hydrolase</keyword>
<dbReference type="Proteomes" id="UP001629462">
    <property type="component" value="Unassembled WGS sequence"/>
</dbReference>
<evidence type="ECO:0000313" key="3">
    <source>
        <dbReference type="Proteomes" id="UP001629462"/>
    </source>
</evidence>
<keyword evidence="3" id="KW-1185">Reference proteome</keyword>
<name>A0ABW9CSY6_9BURK</name>
<dbReference type="RefSeq" id="WP_408162714.1">
    <property type="nucleotide sequence ID" value="NZ_JAQQDB010000026.1"/>
</dbReference>
<evidence type="ECO:0000259" key="1">
    <source>
        <dbReference type="Pfam" id="PF12146"/>
    </source>
</evidence>
<dbReference type="SUPFAM" id="SSF53474">
    <property type="entry name" value="alpha/beta-Hydrolases"/>
    <property type="match status" value="1"/>
</dbReference>
<dbReference type="Gene3D" id="3.40.50.1820">
    <property type="entry name" value="alpha/beta hydrolase"/>
    <property type="match status" value="1"/>
</dbReference>
<dbReference type="PANTHER" id="PTHR37946">
    <property type="entry name" value="SLL1969 PROTEIN"/>
    <property type="match status" value="1"/>
</dbReference>
<dbReference type="InterPro" id="IPR022742">
    <property type="entry name" value="Hydrolase_4"/>
</dbReference>
<organism evidence="2 3">
    <name type="scientific">Caballeronia jiangsuensis</name>
    <dbReference type="NCBI Taxonomy" id="1458357"/>
    <lineage>
        <taxon>Bacteria</taxon>
        <taxon>Pseudomonadati</taxon>
        <taxon>Pseudomonadota</taxon>
        <taxon>Betaproteobacteria</taxon>
        <taxon>Burkholderiales</taxon>
        <taxon>Burkholderiaceae</taxon>
        <taxon>Caballeronia</taxon>
    </lineage>
</organism>
<dbReference type="PANTHER" id="PTHR37946:SF1">
    <property type="entry name" value="SLL1969 PROTEIN"/>
    <property type="match status" value="1"/>
</dbReference>
<sequence>MSIEYSDVIRVGAELIHPDTGKWFLVTDARVPVVVFVHGFTAHGRYLSRLAEFVAAHGFAAALFNYDSYRGIDQAARDLEMLLGELDEVIREDGIFLVGHSMGGLVARHFVQYGAERSGIRVRGIATLGTPHSGALSKRHVGHLLDWADSVTLPNPFNRSPVCPSSMQLTDASATGLVGKLNQDAAADARCLPLLSISGGLPFLEFGRGSNGGFAGMLRNLVLQRLIGERPNDGLVAESSADIAKVVRVRPRQTHLRDYPGYERINHSYLGRNQHIAGIVVRWLKETLSETVRPAQ</sequence>
<protein>
    <submittedName>
        <fullName evidence="2">Alpha/beta fold hydrolase</fullName>
    </submittedName>
</protein>
<dbReference type="GO" id="GO:0016787">
    <property type="term" value="F:hydrolase activity"/>
    <property type="evidence" value="ECO:0007669"/>
    <property type="project" value="UniProtKB-KW"/>
</dbReference>
<evidence type="ECO:0000313" key="2">
    <source>
        <dbReference type="EMBL" id="MFM0520732.1"/>
    </source>
</evidence>
<dbReference type="EMBL" id="JAQQDB010000026">
    <property type="protein sequence ID" value="MFM0520732.1"/>
    <property type="molecule type" value="Genomic_DNA"/>
</dbReference>
<gene>
    <name evidence="2" type="ORF">PQR08_25210</name>
</gene>
<dbReference type="InterPro" id="IPR029058">
    <property type="entry name" value="AB_hydrolase_fold"/>
</dbReference>
<proteinExistence type="predicted"/>
<comment type="caution">
    <text evidence="2">The sequence shown here is derived from an EMBL/GenBank/DDBJ whole genome shotgun (WGS) entry which is preliminary data.</text>
</comment>
<feature type="domain" description="Serine aminopeptidase S33" evidence="1">
    <location>
        <begin position="33"/>
        <end position="128"/>
    </location>
</feature>
<accession>A0ABW9CSY6</accession>